<sequence length="1655" mass="181454">MHAPVVCISDAWSILGPFPIGTREAAWGADPLEYHGGFSNLRPEDAATFKSSLAPNGTVTWTRVKSKSQECSSSGTKVSLTVGFPSVDWPFLQSVYGWAALQWQAWARGEIVVTGNATQTVNLYTDGILEFAVDGVRTFGGDFYSFRKAPMVLHLKPGKHSIDLRLIRDVRAFGGVGAPVIDANLEAEIVPLDFKKSAGQGAIVLNNLELSGNQVLVADIVDGRLASPHGTVTVRNVGADWVEVFAIADAEASNLTISLRPAKGATKRIAPGQTRTILFHLEINRNDDTRMLPEKKVILLYKIIGSEETERRLVFTIKPQSRSIYEPHKVTHLHPGGIVSYAMLRPPAKNAICGAHDGTASAPILLQFHGAGVDADNDMVAHALDSVADLCAWVLFPTGVTPWSADDWHKWGFADVQAAVNAIPDWIEATGWKGVGVNTEKWLVSGHSNGGQGTWYTLLHHPDKVLAAAPVSGYLSIHSYVPYQFWQPADPRRRAVIEASANSYRHELLASNAKGIHIYQQHGGADDNVPAYHSREMSHLISETGWSSTYSELGGKGHWFDTVMTTEGLQKFYRDHLGPIQPLDKALLDFELVVANPGDTGSKNGVEVLYLADPGQVGKIQVSFDPSYRTATFLTSNILAFQFQSLDITSIHIDGQETESLGVEEDTGTRARFYRNENGDWTKRGPEYTLRSRNQLGGADAILGSKGHFRIVYYGPEILPIALQIARNLYQYFSADAELIDGLQEPPEEDFPGNTITIVTGSNLPPSRGRDFPIQIANDSQVLVRRPGHASASRRSNYHDVGAVFLRPSQDEALEQRLEATDYGHKSKMVSTTSQLFPGPAVRSSSRVEKSVTESTSNSGPKELYPVLRPRAGNEEVGIPGAIGLDGFLDMYAEGSKEDDAWSISTICPRGRGSRLQQFAEARPLFKDDPEKYFGMNPVDACNELGITLDELIQLIDAEEDIFPNPRHKSTAKQARPNVFRQHVTQARTSKVPVTARMPPSFKINSPAAVSLRKKLNAPGQAGSGLKIGQNAGISEPEQKIAPNLVLNMPTTSSPNPRKPQLQSYVTDVSDDESPVTMGMKRDSSGSGKETGLAKASAHSNSSQLSFKSAESTVLPAFFDTHGTQAQGASHPGAIGDSRIPRNAAAPLLPSTIPPQGYNAPYGGHRHQHGQGSQYGQNGHFGAIGSRVSPIGNGQMGHRSYANGFNTPVSRLSPTATEFSFETSSSGPWNSMQPQQVFVSPTEPINYRKLLERHMNTDWSYIVDKIIYNNDQQASIFLQQKLKLGTQEQKDAIIGAITKQALALMLNRFGNFLIQRCFEHGSEGQVLAIADTMATNVVMLSMDAFGCHVVQKAFDCVSEKNKFNMVHELLDRIQDTVIHRYACHVWQKLFELRWTGPPPMIMDSVNRALKGRWHEVALGETGSLVVQNIFENCTEADKRPCVDEVISRIDEIAKGQFGNWCIQHICEHGNPYDSMAAINAILAKGSEYSMDQYASKVIEKLLKIGGDDFLERYLKAVTSRSSATNPRMPLIDICSDQFGNYLIQWILVNANPHLREIVAVEVRRHMVSLRGSKYGSRVAMLCCNPQFTIRPGPPSMPARSNYYGPGPHFPQNQGFDRPAIGPYSGYGHNYGNAASYRANNHSNYSGSTYAGSSFR</sequence>
<evidence type="ECO:0000256" key="1">
    <source>
        <dbReference type="ARBA" id="ARBA00022737"/>
    </source>
</evidence>
<dbReference type="InterPro" id="IPR033712">
    <property type="entry name" value="Pumilio_RNA-bd"/>
</dbReference>
<dbReference type="InterPro" id="IPR029058">
    <property type="entry name" value="AB_hydrolase_fold"/>
</dbReference>
<dbReference type="EMBL" id="CP042200">
    <property type="protein sequence ID" value="QDS76745.1"/>
    <property type="molecule type" value="Genomic_DNA"/>
</dbReference>
<keyword evidence="1" id="KW-0677">Repeat</keyword>
<protein>
    <recommendedName>
        <fullName evidence="5">PUM-HD domain-containing protein</fullName>
    </recommendedName>
</protein>
<dbReference type="Proteomes" id="UP000316270">
    <property type="component" value="Chromosome 16"/>
</dbReference>
<dbReference type="PANTHER" id="PTHR12537">
    <property type="entry name" value="RNA BINDING PROTEIN PUMILIO-RELATED"/>
    <property type="match status" value="1"/>
</dbReference>
<feature type="region of interest" description="Disordered" evidence="4">
    <location>
        <begin position="835"/>
        <end position="866"/>
    </location>
</feature>
<dbReference type="Gene3D" id="3.40.50.1820">
    <property type="entry name" value="alpha/beta hydrolase"/>
    <property type="match status" value="1"/>
</dbReference>
<feature type="repeat" description="Pumilio" evidence="3">
    <location>
        <begin position="1480"/>
        <end position="1515"/>
    </location>
</feature>
<dbReference type="STRING" id="50376.A0A517LM79"/>
<dbReference type="GO" id="GO:0003730">
    <property type="term" value="F:mRNA 3'-UTR binding"/>
    <property type="evidence" value="ECO:0007669"/>
    <property type="project" value="TreeGrafter"/>
</dbReference>
<dbReference type="PROSITE" id="PS50303">
    <property type="entry name" value="PUM_HD"/>
    <property type="match status" value="1"/>
</dbReference>
<evidence type="ECO:0000313" key="7">
    <source>
        <dbReference type="Proteomes" id="UP000316270"/>
    </source>
</evidence>
<reference evidence="6 7" key="1">
    <citation type="submission" date="2019-07" db="EMBL/GenBank/DDBJ databases">
        <title>Finished genome of Venturia effusa.</title>
        <authorList>
            <person name="Young C.A."/>
            <person name="Cox M.P."/>
            <person name="Ganley A.R.D."/>
            <person name="David W.J."/>
        </authorList>
    </citation>
    <scope>NUCLEOTIDE SEQUENCE [LARGE SCALE GENOMIC DNA]</scope>
    <source>
        <strain evidence="7">albino</strain>
    </source>
</reference>
<dbReference type="PANTHER" id="PTHR12537:SF48">
    <property type="entry name" value="MEIOTIC COILED-COIL PROTEIN 2"/>
    <property type="match status" value="1"/>
</dbReference>
<dbReference type="SUPFAM" id="SSF53474">
    <property type="entry name" value="alpha/beta-Hydrolases"/>
    <property type="match status" value="1"/>
</dbReference>
<accession>A0A517LM79</accession>
<dbReference type="InterPro" id="IPR001313">
    <property type="entry name" value="Pumilio_RNA-bd_rpt"/>
</dbReference>
<feature type="region of interest" description="Disordered" evidence="4">
    <location>
        <begin position="1123"/>
        <end position="1178"/>
    </location>
</feature>
<dbReference type="Gene3D" id="1.25.10.10">
    <property type="entry name" value="Leucine-rich Repeat Variant"/>
    <property type="match status" value="1"/>
</dbReference>
<evidence type="ECO:0000259" key="5">
    <source>
        <dbReference type="PROSITE" id="PS50303"/>
    </source>
</evidence>
<dbReference type="GO" id="GO:0005737">
    <property type="term" value="C:cytoplasm"/>
    <property type="evidence" value="ECO:0007669"/>
    <property type="project" value="TreeGrafter"/>
</dbReference>
<dbReference type="GO" id="GO:0010608">
    <property type="term" value="P:post-transcriptional regulation of gene expression"/>
    <property type="evidence" value="ECO:0007669"/>
    <property type="project" value="TreeGrafter"/>
</dbReference>
<dbReference type="InterPro" id="IPR033133">
    <property type="entry name" value="PUM-HD"/>
</dbReference>
<dbReference type="CDD" id="cd07920">
    <property type="entry name" value="Pumilio"/>
    <property type="match status" value="1"/>
</dbReference>
<dbReference type="SUPFAM" id="SSF48371">
    <property type="entry name" value="ARM repeat"/>
    <property type="match status" value="1"/>
</dbReference>
<keyword evidence="7" id="KW-1185">Reference proteome</keyword>
<dbReference type="InterPro" id="IPR016024">
    <property type="entry name" value="ARM-type_fold"/>
</dbReference>
<feature type="repeat" description="Pumilio" evidence="3">
    <location>
        <begin position="1296"/>
        <end position="1331"/>
    </location>
</feature>
<dbReference type="InterPro" id="IPR011989">
    <property type="entry name" value="ARM-like"/>
</dbReference>
<feature type="region of interest" description="Disordered" evidence="4">
    <location>
        <begin position="1047"/>
        <end position="1104"/>
    </location>
</feature>
<evidence type="ECO:0000256" key="3">
    <source>
        <dbReference type="PROSITE-ProRule" id="PRU00317"/>
    </source>
</evidence>
<feature type="compositionally biased region" description="Polar residues" evidence="4">
    <location>
        <begin position="1049"/>
        <end position="1067"/>
    </location>
</feature>
<name>A0A517LM79_9PEZI</name>
<gene>
    <name evidence="6" type="ORF">FKW77_001401</name>
</gene>
<feature type="repeat" description="Pumilio" evidence="3">
    <location>
        <begin position="1332"/>
        <end position="1371"/>
    </location>
</feature>
<dbReference type="SMART" id="SM00025">
    <property type="entry name" value="Pumilio"/>
    <property type="match status" value="8"/>
</dbReference>
<evidence type="ECO:0000256" key="2">
    <source>
        <dbReference type="ARBA" id="ARBA00024893"/>
    </source>
</evidence>
<comment type="function">
    <text evidence="2">RNA-binding nucleolar protein required for pre-rRNA processing. Involved in production of 18S rRNA and assembly of small ribosomal subunit.</text>
</comment>
<dbReference type="PROSITE" id="PS50302">
    <property type="entry name" value="PUM"/>
    <property type="match status" value="3"/>
</dbReference>
<evidence type="ECO:0000313" key="6">
    <source>
        <dbReference type="EMBL" id="QDS76745.1"/>
    </source>
</evidence>
<proteinExistence type="predicted"/>
<dbReference type="OrthoDB" id="449091at2759"/>
<dbReference type="Pfam" id="PF00806">
    <property type="entry name" value="PUF"/>
    <property type="match status" value="8"/>
</dbReference>
<organism evidence="6 7">
    <name type="scientific">Venturia effusa</name>
    <dbReference type="NCBI Taxonomy" id="50376"/>
    <lineage>
        <taxon>Eukaryota</taxon>
        <taxon>Fungi</taxon>
        <taxon>Dikarya</taxon>
        <taxon>Ascomycota</taxon>
        <taxon>Pezizomycotina</taxon>
        <taxon>Dothideomycetes</taxon>
        <taxon>Pleosporomycetidae</taxon>
        <taxon>Venturiales</taxon>
        <taxon>Venturiaceae</taxon>
        <taxon>Venturia</taxon>
    </lineage>
</organism>
<evidence type="ECO:0000256" key="4">
    <source>
        <dbReference type="SAM" id="MobiDB-lite"/>
    </source>
</evidence>
<feature type="domain" description="PUM-HD" evidence="5">
    <location>
        <begin position="1233"/>
        <end position="1586"/>
    </location>
</feature>